<name>A0ACC0IKW2_9ERIC</name>
<keyword evidence="2" id="KW-1185">Reference proteome</keyword>
<protein>
    <submittedName>
        <fullName evidence="1">Uncharacterized protein</fullName>
    </submittedName>
</protein>
<proteinExistence type="predicted"/>
<gene>
    <name evidence="1" type="ORF">LOK49_LG02G00584</name>
</gene>
<dbReference type="EMBL" id="CM045760">
    <property type="protein sequence ID" value="KAI8025530.1"/>
    <property type="molecule type" value="Genomic_DNA"/>
</dbReference>
<reference evidence="1 2" key="1">
    <citation type="journal article" date="2022" name="Plant J.">
        <title>Chromosome-level genome of Camellia lanceoleosa provides a valuable resource for understanding genome evolution and self-incompatibility.</title>
        <authorList>
            <person name="Gong W."/>
            <person name="Xiao S."/>
            <person name="Wang L."/>
            <person name="Liao Z."/>
            <person name="Chang Y."/>
            <person name="Mo W."/>
            <person name="Hu G."/>
            <person name="Li W."/>
            <person name="Zhao G."/>
            <person name="Zhu H."/>
            <person name="Hu X."/>
            <person name="Ji K."/>
            <person name="Xiang X."/>
            <person name="Song Q."/>
            <person name="Yuan D."/>
            <person name="Jin S."/>
            <person name="Zhang L."/>
        </authorList>
    </citation>
    <scope>NUCLEOTIDE SEQUENCE [LARGE SCALE GENOMIC DNA]</scope>
    <source>
        <strain evidence="1">SQ_2022a</strain>
    </source>
</reference>
<organism evidence="1 2">
    <name type="scientific">Camellia lanceoleosa</name>
    <dbReference type="NCBI Taxonomy" id="1840588"/>
    <lineage>
        <taxon>Eukaryota</taxon>
        <taxon>Viridiplantae</taxon>
        <taxon>Streptophyta</taxon>
        <taxon>Embryophyta</taxon>
        <taxon>Tracheophyta</taxon>
        <taxon>Spermatophyta</taxon>
        <taxon>Magnoliopsida</taxon>
        <taxon>eudicotyledons</taxon>
        <taxon>Gunneridae</taxon>
        <taxon>Pentapetalae</taxon>
        <taxon>asterids</taxon>
        <taxon>Ericales</taxon>
        <taxon>Theaceae</taxon>
        <taxon>Camellia</taxon>
    </lineage>
</organism>
<evidence type="ECO:0000313" key="1">
    <source>
        <dbReference type="EMBL" id="KAI8025530.1"/>
    </source>
</evidence>
<accession>A0ACC0IKW2</accession>
<comment type="caution">
    <text evidence="1">The sequence shown here is derived from an EMBL/GenBank/DDBJ whole genome shotgun (WGS) entry which is preliminary data.</text>
</comment>
<sequence>MADWRTNYYVHVLLVSSLCHCFFPLLFGWGHFFRTRNATFTLFSFYPKVLPSATLEIFSLPKDTATGSTIRIAEQSTLSKFPNQNLF</sequence>
<dbReference type="Proteomes" id="UP001060215">
    <property type="component" value="Chromosome 3"/>
</dbReference>
<evidence type="ECO:0000313" key="2">
    <source>
        <dbReference type="Proteomes" id="UP001060215"/>
    </source>
</evidence>